<sequence>MKHLSQSPTDPDFVQNPYPFYDRARAAGPLVFWKEYDLICATSYAVVMMLFKDRRFGRECPPEFAPEIPDRLRPFYDIEAHSMLELDGPRHKRLRSLVLRAFTSRRIAAMGPEIEALCHQLIDDLPAGGCDLLEAYCTRVPVVVICRLLGVPEAMADDLLRWSNAMVSMYQARRTREIEDAAMQAATDFRNFMISYIDQRRNEPGDDLITSLIEAEEGGEKLSTDELITTCILLLNAGHEATVHSLGIAVKTLLEQNTPREALSDEGIDGTIEESLRFDPPLHMFTRYAYEEVEVAGHTFKRGDQVALLLGAANRDPDKWDDPEVFNPARPVTTNVAFGSGVHFCVGAPLARLEMKIALPILFERLPNLRLDGAPQYGDVYHFHGLSGLRVRY</sequence>
<evidence type="ECO:0000256" key="4">
    <source>
        <dbReference type="ARBA" id="ARBA00023002"/>
    </source>
</evidence>
<evidence type="ECO:0000256" key="1">
    <source>
        <dbReference type="ARBA" id="ARBA00010617"/>
    </source>
</evidence>
<dbReference type="STRING" id="340021.TM5383_00887"/>
<evidence type="ECO:0000256" key="6">
    <source>
        <dbReference type="ARBA" id="ARBA00023033"/>
    </source>
</evidence>
<evidence type="ECO:0000313" key="9">
    <source>
        <dbReference type="EMBL" id="CUH83687.1"/>
    </source>
</evidence>
<evidence type="ECO:0000256" key="7">
    <source>
        <dbReference type="ARBA" id="ARBA00043906"/>
    </source>
</evidence>
<dbReference type="AlphaFoldDB" id="A0A0P1GN80"/>
<dbReference type="Pfam" id="PF00067">
    <property type="entry name" value="p450"/>
    <property type="match status" value="2"/>
</dbReference>
<keyword evidence="6 8" id="KW-0503">Monooxygenase</keyword>
<keyword evidence="5 8" id="KW-0408">Iron</keyword>
<evidence type="ECO:0000313" key="10">
    <source>
        <dbReference type="Proteomes" id="UP000051681"/>
    </source>
</evidence>
<dbReference type="PANTHER" id="PTHR46696:SF1">
    <property type="entry name" value="CYTOCHROME P450 YJIB-RELATED"/>
    <property type="match status" value="1"/>
</dbReference>
<evidence type="ECO:0000256" key="2">
    <source>
        <dbReference type="ARBA" id="ARBA00022617"/>
    </source>
</evidence>
<evidence type="ECO:0000256" key="8">
    <source>
        <dbReference type="RuleBase" id="RU000461"/>
    </source>
</evidence>
<dbReference type="PROSITE" id="PS00086">
    <property type="entry name" value="CYTOCHROME_P450"/>
    <property type="match status" value="1"/>
</dbReference>
<dbReference type="EC" id="1.14.-.-" evidence="9"/>
<dbReference type="Proteomes" id="UP000051681">
    <property type="component" value="Unassembled WGS sequence"/>
</dbReference>
<dbReference type="GO" id="GO:0020037">
    <property type="term" value="F:heme binding"/>
    <property type="evidence" value="ECO:0007669"/>
    <property type="project" value="InterPro"/>
</dbReference>
<dbReference type="GO" id="GO:0016705">
    <property type="term" value="F:oxidoreductase activity, acting on paired donors, with incorporation or reduction of molecular oxygen"/>
    <property type="evidence" value="ECO:0007669"/>
    <property type="project" value="InterPro"/>
</dbReference>
<dbReference type="Gene3D" id="1.10.630.10">
    <property type="entry name" value="Cytochrome P450"/>
    <property type="match status" value="1"/>
</dbReference>
<dbReference type="PRINTS" id="PR00385">
    <property type="entry name" value="P450"/>
</dbReference>
<evidence type="ECO:0000256" key="3">
    <source>
        <dbReference type="ARBA" id="ARBA00022723"/>
    </source>
</evidence>
<name>A0A0P1GN80_9RHOB</name>
<proteinExistence type="inferred from homology"/>
<gene>
    <name evidence="9" type="ORF">TM5383_00887</name>
</gene>
<organism evidence="9 10">
    <name type="scientific">Thalassovita mediterranea</name>
    <dbReference type="NCBI Taxonomy" id="340021"/>
    <lineage>
        <taxon>Bacteria</taxon>
        <taxon>Pseudomonadati</taxon>
        <taxon>Pseudomonadota</taxon>
        <taxon>Alphaproteobacteria</taxon>
        <taxon>Rhodobacterales</taxon>
        <taxon>Roseobacteraceae</taxon>
        <taxon>Thalassovita</taxon>
    </lineage>
</organism>
<dbReference type="SUPFAM" id="SSF48264">
    <property type="entry name" value="Cytochrome P450"/>
    <property type="match status" value="1"/>
</dbReference>
<protein>
    <submittedName>
        <fullName evidence="9">Cytochrome P450 107B1</fullName>
        <ecNumber evidence="9">1.14.-.-</ecNumber>
    </submittedName>
</protein>
<dbReference type="PANTHER" id="PTHR46696">
    <property type="entry name" value="P450, PUTATIVE (EUROFUNG)-RELATED"/>
    <property type="match status" value="1"/>
</dbReference>
<dbReference type="OrthoDB" id="9801155at2"/>
<comment type="similarity">
    <text evidence="1 8">Belongs to the cytochrome P450 family.</text>
</comment>
<dbReference type="RefSeq" id="WP_058317831.1">
    <property type="nucleotide sequence ID" value="NZ_CYSF01000006.1"/>
</dbReference>
<dbReference type="InterPro" id="IPR036396">
    <property type="entry name" value="Cyt_P450_sf"/>
</dbReference>
<dbReference type="InterPro" id="IPR002397">
    <property type="entry name" value="Cyt_P450_B"/>
</dbReference>
<dbReference type="GO" id="GO:0004497">
    <property type="term" value="F:monooxygenase activity"/>
    <property type="evidence" value="ECO:0007669"/>
    <property type="project" value="UniProtKB-KW"/>
</dbReference>
<evidence type="ECO:0000256" key="5">
    <source>
        <dbReference type="ARBA" id="ARBA00023004"/>
    </source>
</evidence>
<dbReference type="FunFam" id="1.10.630.10:FF:000018">
    <property type="entry name" value="Cytochrome P450 monooxygenase"/>
    <property type="match status" value="1"/>
</dbReference>
<dbReference type="CDD" id="cd20625">
    <property type="entry name" value="CYP164-like"/>
    <property type="match status" value="1"/>
</dbReference>
<dbReference type="InterPro" id="IPR017972">
    <property type="entry name" value="Cyt_P450_CS"/>
</dbReference>
<accession>A0A0P1GN80</accession>
<dbReference type="PRINTS" id="PR00359">
    <property type="entry name" value="BP450"/>
</dbReference>
<comment type="function">
    <text evidence="7">Cytochromes P450 are a group of heme-thiolate monooxygenases. They oxidize a variety of structurally unrelated compounds, including steroids, fatty acids, and xenobiotics.</text>
</comment>
<dbReference type="EMBL" id="CYSF01000006">
    <property type="protein sequence ID" value="CUH83687.1"/>
    <property type="molecule type" value="Genomic_DNA"/>
</dbReference>
<keyword evidence="3 8" id="KW-0479">Metal-binding</keyword>
<keyword evidence="10" id="KW-1185">Reference proteome</keyword>
<keyword evidence="4 8" id="KW-0560">Oxidoreductase</keyword>
<dbReference type="GO" id="GO:0005506">
    <property type="term" value="F:iron ion binding"/>
    <property type="evidence" value="ECO:0007669"/>
    <property type="project" value="InterPro"/>
</dbReference>
<reference evidence="9 10" key="1">
    <citation type="submission" date="2015-09" db="EMBL/GenBank/DDBJ databases">
        <authorList>
            <consortium name="Swine Surveillance"/>
        </authorList>
    </citation>
    <scope>NUCLEOTIDE SEQUENCE [LARGE SCALE GENOMIC DNA]</scope>
    <source>
        <strain evidence="9 10">CECT 8383</strain>
    </source>
</reference>
<keyword evidence="2 8" id="KW-0349">Heme</keyword>
<dbReference type="InterPro" id="IPR001128">
    <property type="entry name" value="Cyt_P450"/>
</dbReference>